<keyword evidence="2" id="KW-1185">Reference proteome</keyword>
<protein>
    <submittedName>
        <fullName evidence="1">Protein required for attachment to host cells</fullName>
    </submittedName>
</protein>
<name>A0A7W6ZWZ2_9HYPH</name>
<dbReference type="Proteomes" id="UP000543836">
    <property type="component" value="Unassembled WGS sequence"/>
</dbReference>
<dbReference type="AlphaFoldDB" id="A0A7W6ZWZ2"/>
<gene>
    <name evidence="1" type="ORF">GGE60_004432</name>
</gene>
<accession>A0A7W6ZWZ2</accession>
<sequence>MIVAEVAKDLTNFPIDQIEHHLVA</sequence>
<dbReference type="EMBL" id="JACIIG010000012">
    <property type="protein sequence ID" value="MBB4570296.1"/>
    <property type="molecule type" value="Genomic_DNA"/>
</dbReference>
<proteinExistence type="predicted"/>
<evidence type="ECO:0000313" key="2">
    <source>
        <dbReference type="Proteomes" id="UP000543836"/>
    </source>
</evidence>
<reference evidence="1 2" key="1">
    <citation type="submission" date="2020-08" db="EMBL/GenBank/DDBJ databases">
        <title>Genomic Encyclopedia of Type Strains, Phase IV (KMG-V): Genome sequencing to study the core and pangenomes of soil and plant-associated prokaryotes.</title>
        <authorList>
            <person name="Whitman W."/>
        </authorList>
    </citation>
    <scope>NUCLEOTIDE SEQUENCE [LARGE SCALE GENOMIC DNA]</scope>
    <source>
        <strain evidence="1 2">SEMIA 492</strain>
    </source>
</reference>
<organism evidence="1 2">
    <name type="scientific">Rhizobium leucaenae</name>
    <dbReference type="NCBI Taxonomy" id="29450"/>
    <lineage>
        <taxon>Bacteria</taxon>
        <taxon>Pseudomonadati</taxon>
        <taxon>Pseudomonadota</taxon>
        <taxon>Alphaproteobacteria</taxon>
        <taxon>Hyphomicrobiales</taxon>
        <taxon>Rhizobiaceae</taxon>
        <taxon>Rhizobium/Agrobacterium group</taxon>
        <taxon>Rhizobium</taxon>
    </lineage>
</organism>
<evidence type="ECO:0000313" key="1">
    <source>
        <dbReference type="EMBL" id="MBB4570296.1"/>
    </source>
</evidence>
<comment type="caution">
    <text evidence="1">The sequence shown here is derived from an EMBL/GenBank/DDBJ whole genome shotgun (WGS) entry which is preliminary data.</text>
</comment>